<evidence type="ECO:0008006" key="3">
    <source>
        <dbReference type="Google" id="ProtNLM"/>
    </source>
</evidence>
<evidence type="ECO:0000313" key="2">
    <source>
        <dbReference type="EMBL" id="SVC90344.1"/>
    </source>
</evidence>
<dbReference type="PANTHER" id="PTHR37947:SF1">
    <property type="entry name" value="BLL2462 PROTEIN"/>
    <property type="match status" value="1"/>
</dbReference>
<dbReference type="EMBL" id="UINC01117719">
    <property type="protein sequence ID" value="SVC90344.1"/>
    <property type="molecule type" value="Genomic_DNA"/>
</dbReference>
<reference evidence="2" key="1">
    <citation type="submission" date="2018-05" db="EMBL/GenBank/DDBJ databases">
        <authorList>
            <person name="Lanie J.A."/>
            <person name="Ng W.-L."/>
            <person name="Kazmierczak K.M."/>
            <person name="Andrzejewski T.M."/>
            <person name="Davidsen T.M."/>
            <person name="Wayne K.J."/>
            <person name="Tettelin H."/>
            <person name="Glass J.I."/>
            <person name="Rusch D."/>
            <person name="Podicherti R."/>
            <person name="Tsui H.-C.T."/>
            <person name="Winkler M.E."/>
        </authorList>
    </citation>
    <scope>NUCLEOTIDE SEQUENCE</scope>
</reference>
<feature type="non-terminal residue" evidence="2">
    <location>
        <position position="327"/>
    </location>
</feature>
<dbReference type="InterPro" id="IPR029062">
    <property type="entry name" value="Class_I_gatase-like"/>
</dbReference>
<dbReference type="Gene3D" id="3.40.50.880">
    <property type="match status" value="1"/>
</dbReference>
<organism evidence="2">
    <name type="scientific">marine metagenome</name>
    <dbReference type="NCBI Taxonomy" id="408172"/>
    <lineage>
        <taxon>unclassified sequences</taxon>
        <taxon>metagenomes</taxon>
        <taxon>ecological metagenomes</taxon>
    </lineage>
</organism>
<feature type="non-terminal residue" evidence="2">
    <location>
        <position position="1"/>
    </location>
</feature>
<feature type="region of interest" description="Disordered" evidence="1">
    <location>
        <begin position="283"/>
        <end position="327"/>
    </location>
</feature>
<proteinExistence type="predicted"/>
<name>A0A382QXZ0_9ZZZZ</name>
<dbReference type="PANTHER" id="PTHR37947">
    <property type="entry name" value="BLL2462 PROTEIN"/>
    <property type="match status" value="1"/>
</dbReference>
<protein>
    <recommendedName>
        <fullName evidence="3">Glutamine amidotransferase domain-containing protein</fullName>
    </recommendedName>
</protein>
<feature type="compositionally biased region" description="Basic and acidic residues" evidence="1">
    <location>
        <begin position="316"/>
        <end position="327"/>
    </location>
</feature>
<dbReference type="SUPFAM" id="SSF52317">
    <property type="entry name" value="Class I glutamine amidotransferase-like"/>
    <property type="match status" value="1"/>
</dbReference>
<gene>
    <name evidence="2" type="ORF">METZ01_LOCUS343198</name>
</gene>
<accession>A0A382QXZ0</accession>
<sequence length="327" mass="36160">DGTHLFGAIRRGLRDVPEERVAGTIIISDGQIHDLPDPKNADDLGGPVHLLLSGEREERDRRLVVVKAPRYGIVGETLNLTLRVEDNEDGGANGRNRLRVRKDGVPTISPAMSIGVTHSFPFRLSHGGATVMELEIDPGPGELTLKNNRAVLIINGVRERLRVLLVSGGPHTGERTWRNILKSDPSVDLVHFTILRPPNKQDGTPINELSLIAFPTRELFQDKLDNFDLIIFDRYRRRGVLPDVYLHNVAEYVTRGGAVLTVVGPDFALPNSLSRTPLGRVLPSRPTGTVREVGFQPMPTDKGRRHPITAGLTGIGDKESRPEWGRW</sequence>
<dbReference type="AlphaFoldDB" id="A0A382QXZ0"/>
<evidence type="ECO:0000256" key="1">
    <source>
        <dbReference type="SAM" id="MobiDB-lite"/>
    </source>
</evidence>